<evidence type="ECO:0000256" key="1">
    <source>
        <dbReference type="PROSITE-ProRule" id="PRU00047"/>
    </source>
</evidence>
<sequence length="189" mass="21673">MDRGDQLMDHMMKFDELTMEMATLGDEINEEDMLVILLGSLPVDFEPIIRILENMPGMNLMSAKEILRREWVRMQSRESSEVALKATRGRIPKKKYQQRAQNTGEAFSGKCFKCGQRGHRKSECRTRIEQNHLSRQSGEDDHAFMAVSYVEKNNWLLDSGVTSHMCCQKSDFQSLRNLDAPVKISIADG</sequence>
<keyword evidence="1" id="KW-0479">Metal-binding</keyword>
<keyword evidence="1" id="KW-0863">Zinc-finger</keyword>
<keyword evidence="1" id="KW-0862">Zinc</keyword>
<reference evidence="3" key="1">
    <citation type="journal article" date="2011" name="PLoS Biol.">
        <title>Gene gain and loss during evolution of obligate parasitism in the white rust pathogen of Arabidopsis thaliana.</title>
        <authorList>
            <person name="Kemen E."/>
            <person name="Gardiner A."/>
            <person name="Schultz-Larsen T."/>
            <person name="Kemen A.C."/>
            <person name="Balmuth A.L."/>
            <person name="Robert-Seilaniantz A."/>
            <person name="Bailey K."/>
            <person name="Holub E."/>
            <person name="Studholme D.J."/>
            <person name="Maclean D."/>
            <person name="Jones J.D."/>
        </authorList>
    </citation>
    <scope>NUCLEOTIDE SEQUENCE</scope>
</reference>
<dbReference type="Pfam" id="PF14223">
    <property type="entry name" value="Retrotran_gag_2"/>
    <property type="match status" value="1"/>
</dbReference>
<dbReference type="EMBL" id="FR825122">
    <property type="protein sequence ID" value="CCA28238.1"/>
    <property type="molecule type" value="Genomic_DNA"/>
</dbReference>
<dbReference type="InterPro" id="IPR001878">
    <property type="entry name" value="Znf_CCHC"/>
</dbReference>
<gene>
    <name evidence="3" type="primary">AlNc14C1697G13039</name>
    <name evidence="3" type="ORF">ALNC14_143820</name>
</gene>
<evidence type="ECO:0000313" key="3">
    <source>
        <dbReference type="EMBL" id="CCA28238.1"/>
    </source>
</evidence>
<feature type="domain" description="CCHC-type" evidence="2">
    <location>
        <begin position="110"/>
        <end position="125"/>
    </location>
</feature>
<evidence type="ECO:0000259" key="2">
    <source>
        <dbReference type="PROSITE" id="PS50158"/>
    </source>
</evidence>
<dbReference type="InterPro" id="IPR036875">
    <property type="entry name" value="Znf_CCHC_sf"/>
</dbReference>
<protein>
    <submittedName>
        <fullName evidence="3">Putative polyprotein</fullName>
    </submittedName>
</protein>
<reference evidence="3" key="2">
    <citation type="submission" date="2011-02" db="EMBL/GenBank/DDBJ databases">
        <authorList>
            <person name="MacLean D."/>
        </authorList>
    </citation>
    <scope>NUCLEOTIDE SEQUENCE</scope>
</reference>
<accession>F0X2T5</accession>
<dbReference type="SUPFAM" id="SSF57756">
    <property type="entry name" value="Retrovirus zinc finger-like domains"/>
    <property type="match status" value="1"/>
</dbReference>
<dbReference type="GO" id="GO:0003676">
    <property type="term" value="F:nucleic acid binding"/>
    <property type="evidence" value="ECO:0007669"/>
    <property type="project" value="InterPro"/>
</dbReference>
<dbReference type="SMART" id="SM00343">
    <property type="entry name" value="ZnF_C2HC"/>
    <property type="match status" value="1"/>
</dbReference>
<dbReference type="PROSITE" id="PS50158">
    <property type="entry name" value="ZF_CCHC"/>
    <property type="match status" value="1"/>
</dbReference>
<dbReference type="Pfam" id="PF00098">
    <property type="entry name" value="zf-CCHC"/>
    <property type="match status" value="1"/>
</dbReference>
<dbReference type="GO" id="GO:0008270">
    <property type="term" value="F:zinc ion binding"/>
    <property type="evidence" value="ECO:0007669"/>
    <property type="project" value="UniProtKB-KW"/>
</dbReference>
<dbReference type="HOGENOM" id="CLU_130674_0_0_1"/>
<dbReference type="AlphaFoldDB" id="F0X2T5"/>
<proteinExistence type="predicted"/>
<organism evidence="3">
    <name type="scientific">Albugo laibachii Nc14</name>
    <dbReference type="NCBI Taxonomy" id="890382"/>
    <lineage>
        <taxon>Eukaryota</taxon>
        <taxon>Sar</taxon>
        <taxon>Stramenopiles</taxon>
        <taxon>Oomycota</taxon>
        <taxon>Peronosporomycetes</taxon>
        <taxon>Albuginales</taxon>
        <taxon>Albuginaceae</taxon>
        <taxon>Albugo</taxon>
    </lineage>
</organism>
<name>F0X2T5_9STRA</name>